<dbReference type="PATRIC" id="fig|632773.3.peg.2573"/>
<dbReference type="PANTHER" id="PTHR43479:SF8">
    <property type="entry name" value="TRANSCRIPTIONAL REGULATOR, TETR FAMILY"/>
    <property type="match status" value="1"/>
</dbReference>
<dbReference type="SUPFAM" id="SSF46689">
    <property type="entry name" value="Homeodomain-like"/>
    <property type="match status" value="1"/>
</dbReference>
<dbReference type="OrthoDB" id="9812484at2"/>
<accession>A0A1D7QXS1</accession>
<dbReference type="Proteomes" id="UP000094463">
    <property type="component" value="Chromosome"/>
</dbReference>
<dbReference type="PROSITE" id="PS50977">
    <property type="entry name" value="HTH_TETR_2"/>
    <property type="match status" value="1"/>
</dbReference>
<evidence type="ECO:0000256" key="1">
    <source>
        <dbReference type="ARBA" id="ARBA00022491"/>
    </source>
</evidence>
<dbReference type="InterPro" id="IPR036271">
    <property type="entry name" value="Tet_transcr_reg_TetR-rel_C_sf"/>
</dbReference>
<dbReference type="RefSeq" id="WP_069365744.1">
    <property type="nucleotide sequence ID" value="NZ_CP012502.1"/>
</dbReference>
<dbReference type="InterPro" id="IPR041603">
    <property type="entry name" value="YvdT_C"/>
</dbReference>
<dbReference type="KEGG" id="bbev:BBEV_2462"/>
<organism evidence="5 6">
    <name type="scientific">Salisediminibacterium beveridgei</name>
    <dbReference type="NCBI Taxonomy" id="632773"/>
    <lineage>
        <taxon>Bacteria</taxon>
        <taxon>Bacillati</taxon>
        <taxon>Bacillota</taxon>
        <taxon>Bacilli</taxon>
        <taxon>Bacillales</taxon>
        <taxon>Bacillaceae</taxon>
        <taxon>Salisediminibacterium</taxon>
    </lineage>
</organism>
<feature type="DNA-binding region" description="H-T-H motif" evidence="3">
    <location>
        <begin position="24"/>
        <end position="43"/>
    </location>
</feature>
<sequence>MNKKERLIQAATALIREQGYEKTSVSQIVKRAGVAQGTYYLYFQKKSDLVTEIAAGILQHQLTRIQANTEEQNLTGVIRTIIEVSFDTTRENRDLVTFLYSGFAYDDRFEMWERIYRPYYEWLANCLPASTPYSGKEELARLIIGLIEHASESYYLSNQQQTDVETAKENVRLMIMRALPDSE</sequence>
<dbReference type="STRING" id="632773.BBEV_2462"/>
<evidence type="ECO:0000256" key="2">
    <source>
        <dbReference type="ARBA" id="ARBA00023125"/>
    </source>
</evidence>
<dbReference type="InterPro" id="IPR050624">
    <property type="entry name" value="HTH-type_Tx_Regulator"/>
</dbReference>
<protein>
    <submittedName>
        <fullName evidence="5">Transcriptional regulator, TetR family</fullName>
    </submittedName>
</protein>
<dbReference type="InterPro" id="IPR001647">
    <property type="entry name" value="HTH_TetR"/>
</dbReference>
<evidence type="ECO:0000259" key="4">
    <source>
        <dbReference type="PROSITE" id="PS50977"/>
    </source>
</evidence>
<name>A0A1D7QXS1_9BACI</name>
<dbReference type="InterPro" id="IPR009057">
    <property type="entry name" value="Homeodomain-like_sf"/>
</dbReference>
<dbReference type="Pfam" id="PF00440">
    <property type="entry name" value="TetR_N"/>
    <property type="match status" value="1"/>
</dbReference>
<keyword evidence="6" id="KW-1185">Reference proteome</keyword>
<dbReference type="GO" id="GO:0003677">
    <property type="term" value="F:DNA binding"/>
    <property type="evidence" value="ECO:0007669"/>
    <property type="project" value="UniProtKB-UniRule"/>
</dbReference>
<reference evidence="5 6" key="1">
    <citation type="submission" date="2015-08" db="EMBL/GenBank/DDBJ databases">
        <title>The complete genome sequence of Bacillus beveridgei MLTeJB.</title>
        <authorList>
            <person name="Hanson T.E."/>
            <person name="Mesa C."/>
            <person name="Basesman S.M."/>
            <person name="Oremland R.S."/>
        </authorList>
    </citation>
    <scope>NUCLEOTIDE SEQUENCE [LARGE SCALE GENOMIC DNA]</scope>
    <source>
        <strain evidence="5 6">MLTeJB</strain>
    </source>
</reference>
<dbReference type="PRINTS" id="PR00455">
    <property type="entry name" value="HTHTETR"/>
</dbReference>
<dbReference type="Pfam" id="PF17934">
    <property type="entry name" value="TetR_C_26"/>
    <property type="match status" value="1"/>
</dbReference>
<dbReference type="EMBL" id="CP012502">
    <property type="protein sequence ID" value="AOM83802.1"/>
    <property type="molecule type" value="Genomic_DNA"/>
</dbReference>
<proteinExistence type="predicted"/>
<keyword evidence="2 3" id="KW-0238">DNA-binding</keyword>
<dbReference type="AlphaFoldDB" id="A0A1D7QXS1"/>
<feature type="domain" description="HTH tetR-type" evidence="4">
    <location>
        <begin position="1"/>
        <end position="61"/>
    </location>
</feature>
<gene>
    <name evidence="5" type="ORF">BBEV_2462</name>
</gene>
<dbReference type="PANTHER" id="PTHR43479">
    <property type="entry name" value="ACREF/ENVCD OPERON REPRESSOR-RELATED"/>
    <property type="match status" value="1"/>
</dbReference>
<evidence type="ECO:0000313" key="6">
    <source>
        <dbReference type="Proteomes" id="UP000094463"/>
    </source>
</evidence>
<evidence type="ECO:0000313" key="5">
    <source>
        <dbReference type="EMBL" id="AOM83802.1"/>
    </source>
</evidence>
<evidence type="ECO:0000256" key="3">
    <source>
        <dbReference type="PROSITE-ProRule" id="PRU00335"/>
    </source>
</evidence>
<dbReference type="SUPFAM" id="SSF48498">
    <property type="entry name" value="Tetracyclin repressor-like, C-terminal domain"/>
    <property type="match status" value="1"/>
</dbReference>
<dbReference type="Gene3D" id="1.10.357.10">
    <property type="entry name" value="Tetracycline Repressor, domain 2"/>
    <property type="match status" value="1"/>
</dbReference>
<keyword evidence="1" id="KW-0678">Repressor</keyword>